<dbReference type="InterPro" id="IPR000326">
    <property type="entry name" value="PAP2/HPO"/>
</dbReference>
<dbReference type="PANTHER" id="PTHR14969:SF13">
    <property type="entry name" value="AT30094P"/>
    <property type="match status" value="1"/>
</dbReference>
<feature type="transmembrane region" description="Helical" evidence="2">
    <location>
        <begin position="125"/>
        <end position="147"/>
    </location>
</feature>
<feature type="transmembrane region" description="Helical" evidence="2">
    <location>
        <begin position="84"/>
        <end position="105"/>
    </location>
</feature>
<dbReference type="PANTHER" id="PTHR14969">
    <property type="entry name" value="SPHINGOSINE-1-PHOSPHATE PHOSPHOHYDROLASE"/>
    <property type="match status" value="1"/>
</dbReference>
<dbReference type="CDD" id="cd01610">
    <property type="entry name" value="PAP2_like"/>
    <property type="match status" value="1"/>
</dbReference>
<evidence type="ECO:0000313" key="4">
    <source>
        <dbReference type="EMBL" id="NNH69320.1"/>
    </source>
</evidence>
<proteinExistence type="predicted"/>
<dbReference type="InterPro" id="IPR036938">
    <property type="entry name" value="PAP2/HPO_sf"/>
</dbReference>
<feature type="transmembrane region" description="Helical" evidence="2">
    <location>
        <begin position="57"/>
        <end position="77"/>
    </location>
</feature>
<keyword evidence="2" id="KW-0472">Membrane</keyword>
<evidence type="ECO:0000259" key="3">
    <source>
        <dbReference type="SMART" id="SM00014"/>
    </source>
</evidence>
<dbReference type="AlphaFoldDB" id="A0A849BYH6"/>
<keyword evidence="2" id="KW-1133">Transmembrane helix</keyword>
<feature type="transmembrane region" description="Helical" evidence="2">
    <location>
        <begin position="154"/>
        <end position="172"/>
    </location>
</feature>
<evidence type="ECO:0000313" key="5">
    <source>
        <dbReference type="Proteomes" id="UP000586827"/>
    </source>
</evidence>
<evidence type="ECO:0000256" key="1">
    <source>
        <dbReference type="SAM" id="MobiDB-lite"/>
    </source>
</evidence>
<reference evidence="4 5" key="1">
    <citation type="submission" date="2020-05" db="EMBL/GenBank/DDBJ databases">
        <title>MicrobeNet Type strains.</title>
        <authorList>
            <person name="Nicholson A.C."/>
        </authorList>
    </citation>
    <scope>NUCLEOTIDE SEQUENCE [LARGE SCALE GENOMIC DNA]</scope>
    <source>
        <strain evidence="4 5">JCM 3224</strain>
    </source>
</reference>
<feature type="region of interest" description="Disordered" evidence="1">
    <location>
        <begin position="206"/>
        <end position="228"/>
    </location>
</feature>
<dbReference type="Pfam" id="PF01569">
    <property type="entry name" value="PAP2"/>
    <property type="match status" value="1"/>
</dbReference>
<feature type="compositionally biased region" description="Polar residues" evidence="1">
    <location>
        <begin position="208"/>
        <end position="217"/>
    </location>
</feature>
<comment type="caution">
    <text evidence="4">The sequence shown here is derived from an EMBL/GenBank/DDBJ whole genome shotgun (WGS) entry which is preliminary data.</text>
</comment>
<dbReference type="Proteomes" id="UP000586827">
    <property type="component" value="Unassembled WGS sequence"/>
</dbReference>
<protein>
    <submittedName>
        <fullName evidence="4">Phosphatase PAP2 family protein</fullName>
    </submittedName>
</protein>
<organism evidence="4 5">
    <name type="scientific">Nocardia uniformis</name>
    <dbReference type="NCBI Taxonomy" id="53432"/>
    <lineage>
        <taxon>Bacteria</taxon>
        <taxon>Bacillati</taxon>
        <taxon>Actinomycetota</taxon>
        <taxon>Actinomycetes</taxon>
        <taxon>Mycobacteriales</taxon>
        <taxon>Nocardiaceae</taxon>
        <taxon>Nocardia</taxon>
    </lineage>
</organism>
<dbReference type="SUPFAM" id="SSF48317">
    <property type="entry name" value="Acid phosphatase/Vanadium-dependent haloperoxidase"/>
    <property type="match status" value="1"/>
</dbReference>
<dbReference type="RefSeq" id="WP_084521829.1">
    <property type="nucleotide sequence ID" value="NZ_JABELX010000001.1"/>
</dbReference>
<keyword evidence="2" id="KW-0812">Transmembrane</keyword>
<accession>A0A849BYH6</accession>
<feature type="domain" description="Phosphatidic acid phosphatase type 2/haloperoxidase" evidence="3">
    <location>
        <begin position="82"/>
        <end position="193"/>
    </location>
</feature>
<evidence type="ECO:0000256" key="2">
    <source>
        <dbReference type="SAM" id="Phobius"/>
    </source>
</evidence>
<name>A0A849BYH6_9NOCA</name>
<keyword evidence="5" id="KW-1185">Reference proteome</keyword>
<dbReference type="EMBL" id="JABELX010000001">
    <property type="protein sequence ID" value="NNH69320.1"/>
    <property type="molecule type" value="Genomic_DNA"/>
</dbReference>
<dbReference type="SMART" id="SM00014">
    <property type="entry name" value="acidPPc"/>
    <property type="match status" value="1"/>
</dbReference>
<sequence>MTRPERSPIYLWLAAAGVTLTTGAAGLSEWTVADRVDRWVFGLINGLPDLLYRPMWAVQLLGVLGAPLIAALAALALRRPRVAIALIFLVPAKLFVEHDILKAIVHRPRPGATISTAILRDVPTAGSAFPSGHAVILFGMTTLLVPYLGHRTRLAMGAAVVAAGFSRIYLGAHTPLDVIGGAGAGIAIGALLTLLVGVTKAAAAPRSHQPQGLSAPTSEPKASGARVTSLGRVRIHRREVEER</sequence>
<gene>
    <name evidence="4" type="ORF">HLB23_05445</name>
</gene>
<dbReference type="Gene3D" id="1.20.144.10">
    <property type="entry name" value="Phosphatidic acid phosphatase type 2/haloperoxidase"/>
    <property type="match status" value="1"/>
</dbReference>
<feature type="transmembrane region" description="Helical" evidence="2">
    <location>
        <begin position="178"/>
        <end position="198"/>
    </location>
</feature>